<feature type="transmembrane region" description="Helical" evidence="10">
    <location>
        <begin position="173"/>
        <end position="203"/>
    </location>
</feature>
<dbReference type="Proteomes" id="UP000318864">
    <property type="component" value="Unassembled WGS sequence"/>
</dbReference>
<evidence type="ECO:0000256" key="8">
    <source>
        <dbReference type="ARBA" id="ARBA00023136"/>
    </source>
</evidence>
<evidence type="ECO:0000256" key="4">
    <source>
        <dbReference type="ARBA" id="ARBA00022475"/>
    </source>
</evidence>
<reference evidence="11 12" key="1">
    <citation type="submission" date="2018-10" db="EMBL/GenBank/DDBJ databases">
        <title>Natronolimnobius sp. XQ-INN 246 isolated from Inner Mongolia Autonomous Region of China.</title>
        <authorList>
            <person name="Xue Q."/>
        </authorList>
    </citation>
    <scope>NUCLEOTIDE SEQUENCE [LARGE SCALE GENOMIC DNA]</scope>
    <source>
        <strain evidence="11 12">XQ-INN 246</strain>
    </source>
</reference>
<keyword evidence="8 10" id="KW-0472">Membrane</keyword>
<evidence type="ECO:0000256" key="5">
    <source>
        <dbReference type="ARBA" id="ARBA00022692"/>
    </source>
</evidence>
<dbReference type="GO" id="GO:0005886">
    <property type="term" value="C:plasma membrane"/>
    <property type="evidence" value="ECO:0007669"/>
    <property type="project" value="UniProtKB-SubCell"/>
</dbReference>
<dbReference type="PANTHER" id="PTHR43298:SF2">
    <property type="entry name" value="FMN_FAD EXPORTER YEEO-RELATED"/>
    <property type="match status" value="1"/>
</dbReference>
<feature type="transmembrane region" description="Helical" evidence="10">
    <location>
        <begin position="388"/>
        <end position="411"/>
    </location>
</feature>
<feature type="transmembrane region" description="Helical" evidence="10">
    <location>
        <begin position="130"/>
        <end position="152"/>
    </location>
</feature>
<dbReference type="InterPro" id="IPR002528">
    <property type="entry name" value="MATE_fam"/>
</dbReference>
<dbReference type="Pfam" id="PF01554">
    <property type="entry name" value="MatE"/>
    <property type="match status" value="2"/>
</dbReference>
<protein>
    <recommendedName>
        <fullName evidence="9">Multidrug-efflux transporter</fullName>
    </recommendedName>
</protein>
<feature type="transmembrane region" description="Helical" evidence="10">
    <location>
        <begin position="37"/>
        <end position="58"/>
    </location>
</feature>
<evidence type="ECO:0000256" key="7">
    <source>
        <dbReference type="ARBA" id="ARBA00023065"/>
    </source>
</evidence>
<sequence>MDSLADRTRSVWKRAVALGWPIAVQQTLNTMMRTVDIIVTGLFSPAAVAAVGLADLYAQIPLRIGLGLGTGAIAISSQDTGRGARNVRDRAITQALLIGILCGLPLVVVGVSFSHVLIDVLGAESDVVRLGGVYLLFVFAAAPMRITGLVGARSLQGTGDTRTPMLINGSTNALNILLTVALGLGVWIVPSLGVAGVGIATAISRTVEALAITGAIASSRTTLSLARPRDLAVTRQLVEVSIPTFAEGMSTSLANFPFNALLLLFGTEANAAYHVARRIYQQFTGPLYRSFATTASIIVGQQLGDGRPDDARFSASALVVLGVLVLGGTGVGLFVGASQLVSVFTQDPQTVAYAIEFTRVFGISMVFFGVFFPLAGALRGAGDTRTPFYARFTGAFVCMLGVSYLLGVPLGYGLPGIYVGIFLSYVCWAVVVGVGFLWGSWVETATAMMRERDAAAEDDRPVQ</sequence>
<dbReference type="AlphaFoldDB" id="A0A4S3TGZ8"/>
<feature type="transmembrane region" description="Helical" evidence="10">
    <location>
        <begin position="95"/>
        <end position="118"/>
    </location>
</feature>
<feature type="transmembrane region" description="Helical" evidence="10">
    <location>
        <begin position="317"/>
        <end position="337"/>
    </location>
</feature>
<gene>
    <name evidence="11" type="ORF">D8Y22_19490</name>
</gene>
<keyword evidence="7" id="KW-0406">Ion transport</keyword>
<dbReference type="PANTHER" id="PTHR43298">
    <property type="entry name" value="MULTIDRUG RESISTANCE PROTEIN NORM-RELATED"/>
    <property type="match status" value="1"/>
</dbReference>
<keyword evidence="4" id="KW-1003">Cell membrane</keyword>
<dbReference type="NCBIfam" id="TIGR00797">
    <property type="entry name" value="matE"/>
    <property type="match status" value="1"/>
</dbReference>
<dbReference type="InterPro" id="IPR050222">
    <property type="entry name" value="MATE_MdtK"/>
</dbReference>
<evidence type="ECO:0000256" key="9">
    <source>
        <dbReference type="ARBA" id="ARBA00031636"/>
    </source>
</evidence>
<dbReference type="OrthoDB" id="214119at2157"/>
<dbReference type="EMBL" id="RBZW01000070">
    <property type="protein sequence ID" value="THE63171.1"/>
    <property type="molecule type" value="Genomic_DNA"/>
</dbReference>
<accession>A0A4S3TGZ8</accession>
<dbReference type="GO" id="GO:0015297">
    <property type="term" value="F:antiporter activity"/>
    <property type="evidence" value="ECO:0007669"/>
    <property type="project" value="UniProtKB-KW"/>
</dbReference>
<keyword evidence="3" id="KW-0050">Antiport</keyword>
<evidence type="ECO:0000256" key="10">
    <source>
        <dbReference type="SAM" id="Phobius"/>
    </source>
</evidence>
<evidence type="ECO:0000313" key="11">
    <source>
        <dbReference type="EMBL" id="THE63171.1"/>
    </source>
</evidence>
<evidence type="ECO:0000256" key="1">
    <source>
        <dbReference type="ARBA" id="ARBA00004651"/>
    </source>
</evidence>
<dbReference type="GO" id="GO:0042910">
    <property type="term" value="F:xenobiotic transmembrane transporter activity"/>
    <property type="evidence" value="ECO:0007669"/>
    <property type="project" value="InterPro"/>
</dbReference>
<dbReference type="PIRSF" id="PIRSF006603">
    <property type="entry name" value="DinF"/>
    <property type="match status" value="1"/>
</dbReference>
<keyword evidence="2" id="KW-0813">Transport</keyword>
<comment type="subcellular location">
    <subcellularLocation>
        <location evidence="1">Cell membrane</location>
        <topology evidence="1">Multi-pass membrane protein</topology>
    </subcellularLocation>
</comment>
<comment type="caution">
    <text evidence="11">The sequence shown here is derived from an EMBL/GenBank/DDBJ whole genome shotgun (WGS) entry which is preliminary data.</text>
</comment>
<evidence type="ECO:0000256" key="2">
    <source>
        <dbReference type="ARBA" id="ARBA00022448"/>
    </source>
</evidence>
<dbReference type="RefSeq" id="WP_141466313.1">
    <property type="nucleotide sequence ID" value="NZ_RBZW01000070.1"/>
</dbReference>
<dbReference type="GO" id="GO:0006811">
    <property type="term" value="P:monoatomic ion transport"/>
    <property type="evidence" value="ECO:0007669"/>
    <property type="project" value="UniProtKB-KW"/>
</dbReference>
<keyword evidence="12" id="KW-1185">Reference proteome</keyword>
<evidence type="ECO:0000256" key="3">
    <source>
        <dbReference type="ARBA" id="ARBA00022449"/>
    </source>
</evidence>
<name>A0A4S3TGZ8_9EURY</name>
<dbReference type="InterPro" id="IPR048279">
    <property type="entry name" value="MdtK-like"/>
</dbReference>
<evidence type="ECO:0000313" key="12">
    <source>
        <dbReference type="Proteomes" id="UP000318864"/>
    </source>
</evidence>
<keyword evidence="5 10" id="KW-0812">Transmembrane</keyword>
<proteinExistence type="predicted"/>
<dbReference type="CDD" id="cd13137">
    <property type="entry name" value="MATE_NorM_like"/>
    <property type="match status" value="1"/>
</dbReference>
<feature type="transmembrane region" description="Helical" evidence="10">
    <location>
        <begin position="417"/>
        <end position="442"/>
    </location>
</feature>
<evidence type="ECO:0000256" key="6">
    <source>
        <dbReference type="ARBA" id="ARBA00022989"/>
    </source>
</evidence>
<organism evidence="11 12">
    <name type="scientific">Salinadaptatus halalkaliphilus</name>
    <dbReference type="NCBI Taxonomy" id="2419781"/>
    <lineage>
        <taxon>Archaea</taxon>
        <taxon>Methanobacteriati</taxon>
        <taxon>Methanobacteriota</taxon>
        <taxon>Stenosarchaea group</taxon>
        <taxon>Halobacteria</taxon>
        <taxon>Halobacteriales</taxon>
        <taxon>Natrialbaceae</taxon>
        <taxon>Salinadaptatus</taxon>
    </lineage>
</organism>
<feature type="transmembrane region" description="Helical" evidence="10">
    <location>
        <begin position="357"/>
        <end position="376"/>
    </location>
</feature>
<keyword evidence="6 10" id="KW-1133">Transmembrane helix</keyword>